<dbReference type="InterPro" id="IPR013332">
    <property type="entry name" value="KPR_N"/>
</dbReference>
<name>A0A644SVU2_9ZZZZ</name>
<evidence type="ECO:0000313" key="3">
    <source>
        <dbReference type="EMBL" id="MPL58830.1"/>
    </source>
</evidence>
<dbReference type="EMBL" id="VSSQ01000008">
    <property type="protein sequence ID" value="MPL58830.1"/>
    <property type="molecule type" value="Genomic_DNA"/>
</dbReference>
<evidence type="ECO:0000259" key="1">
    <source>
        <dbReference type="Pfam" id="PF02558"/>
    </source>
</evidence>
<dbReference type="Pfam" id="PF02558">
    <property type="entry name" value="ApbA"/>
    <property type="match status" value="1"/>
</dbReference>
<dbReference type="SUPFAM" id="SSF51735">
    <property type="entry name" value="NAD(P)-binding Rossmann-fold domains"/>
    <property type="match status" value="1"/>
</dbReference>
<dbReference type="Pfam" id="PF08546">
    <property type="entry name" value="ApbA_C"/>
    <property type="match status" value="1"/>
</dbReference>
<reference evidence="3" key="1">
    <citation type="submission" date="2019-08" db="EMBL/GenBank/DDBJ databases">
        <authorList>
            <person name="Kucharzyk K."/>
            <person name="Murdoch R.W."/>
            <person name="Higgins S."/>
            <person name="Loffler F."/>
        </authorList>
    </citation>
    <scope>NUCLEOTIDE SEQUENCE</scope>
</reference>
<dbReference type="GO" id="GO:0005737">
    <property type="term" value="C:cytoplasm"/>
    <property type="evidence" value="ECO:0007669"/>
    <property type="project" value="TreeGrafter"/>
</dbReference>
<feature type="domain" description="Ketopantoate reductase C-terminal" evidence="2">
    <location>
        <begin position="201"/>
        <end position="320"/>
    </location>
</feature>
<gene>
    <name evidence="3" type="ORF">SDC9_04374</name>
</gene>
<dbReference type="InterPro" id="IPR013752">
    <property type="entry name" value="KPA_reductase"/>
</dbReference>
<dbReference type="SUPFAM" id="SSF48179">
    <property type="entry name" value="6-phosphogluconate dehydrogenase C-terminal domain-like"/>
    <property type="match status" value="1"/>
</dbReference>
<feature type="domain" description="Ketopantoate reductase N-terminal" evidence="1">
    <location>
        <begin position="3"/>
        <end position="160"/>
    </location>
</feature>
<dbReference type="FunFam" id="1.10.1040.10:FF:000017">
    <property type="entry name" value="2-dehydropantoate 2-reductase"/>
    <property type="match status" value="1"/>
</dbReference>
<dbReference type="InterPro" id="IPR036291">
    <property type="entry name" value="NAD(P)-bd_dom_sf"/>
</dbReference>
<comment type="caution">
    <text evidence="3">The sequence shown here is derived from an EMBL/GenBank/DDBJ whole genome shotgun (WGS) entry which is preliminary data.</text>
</comment>
<dbReference type="PANTHER" id="PTHR21708:SF45">
    <property type="entry name" value="2-DEHYDROPANTOATE 2-REDUCTASE"/>
    <property type="match status" value="1"/>
</dbReference>
<protein>
    <recommendedName>
        <fullName evidence="4">2-dehydropantoate 2-reductase</fullName>
    </recommendedName>
</protein>
<accession>A0A644SVU2</accession>
<dbReference type="Gene3D" id="1.10.1040.10">
    <property type="entry name" value="N-(1-d-carboxylethyl)-l-norvaline Dehydrogenase, domain 2"/>
    <property type="match status" value="1"/>
</dbReference>
<organism evidence="3">
    <name type="scientific">bioreactor metagenome</name>
    <dbReference type="NCBI Taxonomy" id="1076179"/>
    <lineage>
        <taxon>unclassified sequences</taxon>
        <taxon>metagenomes</taxon>
        <taxon>ecological metagenomes</taxon>
    </lineage>
</organism>
<evidence type="ECO:0000259" key="2">
    <source>
        <dbReference type="Pfam" id="PF08546"/>
    </source>
</evidence>
<dbReference type="Gene3D" id="3.40.50.720">
    <property type="entry name" value="NAD(P)-binding Rossmann-like Domain"/>
    <property type="match status" value="1"/>
</dbReference>
<dbReference type="AlphaFoldDB" id="A0A644SVU2"/>
<dbReference type="InterPro" id="IPR013328">
    <property type="entry name" value="6PGD_dom2"/>
</dbReference>
<dbReference type="PANTHER" id="PTHR21708">
    <property type="entry name" value="PROBABLE 2-DEHYDROPANTOATE 2-REDUCTASE"/>
    <property type="match status" value="1"/>
</dbReference>
<sequence length="332" mass="35060">MKVCVVGLGAIGGTLGYYLARAGCELSALARGKTLAALAQKGLRLIEEKAGQEIEGSVSIRASGDPSCLGPQDLVVLAVKAPALGALASALKPLLKADTIVMPAMNGIPWWFFQDFGAALKGRRLRSVDPDGLISSSIPRKSILGCVVHLGAVCPEPGLVKPLPLKTLILGEPSGTSSARLTALAGLFTRAGFDVKISHSIQNDIWYKLWGNMTMNPISALTGATMDRILDDPLVEAFCRQIMTEAEHVGERIGCKIEQSVEDRLAVSRTLGAFKTSMLQDAEAGKPLELDALVGAVAEIGDLLGLQTPAIDILLGLTRLRARVEGLYPEEA</sequence>
<proteinExistence type="predicted"/>
<dbReference type="InterPro" id="IPR008927">
    <property type="entry name" value="6-PGluconate_DH-like_C_sf"/>
</dbReference>
<dbReference type="InterPro" id="IPR051402">
    <property type="entry name" value="KPR-Related"/>
</dbReference>
<dbReference type="NCBIfam" id="NF005089">
    <property type="entry name" value="PRK06522.1-4"/>
    <property type="match status" value="1"/>
</dbReference>
<evidence type="ECO:0008006" key="4">
    <source>
        <dbReference type="Google" id="ProtNLM"/>
    </source>
</evidence>